<organism evidence="1 2">
    <name type="scientific">Artomyces pyxidatus</name>
    <dbReference type="NCBI Taxonomy" id="48021"/>
    <lineage>
        <taxon>Eukaryota</taxon>
        <taxon>Fungi</taxon>
        <taxon>Dikarya</taxon>
        <taxon>Basidiomycota</taxon>
        <taxon>Agaricomycotina</taxon>
        <taxon>Agaricomycetes</taxon>
        <taxon>Russulales</taxon>
        <taxon>Auriscalpiaceae</taxon>
        <taxon>Artomyces</taxon>
    </lineage>
</organism>
<protein>
    <submittedName>
        <fullName evidence="1">Uncharacterized protein</fullName>
    </submittedName>
</protein>
<evidence type="ECO:0000313" key="2">
    <source>
        <dbReference type="Proteomes" id="UP000814140"/>
    </source>
</evidence>
<accession>A0ACB8SKM3</accession>
<keyword evidence="2" id="KW-1185">Reference proteome</keyword>
<reference evidence="1" key="2">
    <citation type="journal article" date="2022" name="New Phytol.">
        <title>Evolutionary transition to the ectomycorrhizal habit in the genomes of a hyperdiverse lineage of mushroom-forming fungi.</title>
        <authorList>
            <person name="Looney B."/>
            <person name="Miyauchi S."/>
            <person name="Morin E."/>
            <person name="Drula E."/>
            <person name="Courty P.E."/>
            <person name="Kohler A."/>
            <person name="Kuo A."/>
            <person name="LaButti K."/>
            <person name="Pangilinan J."/>
            <person name="Lipzen A."/>
            <person name="Riley R."/>
            <person name="Andreopoulos W."/>
            <person name="He G."/>
            <person name="Johnson J."/>
            <person name="Nolan M."/>
            <person name="Tritt A."/>
            <person name="Barry K.W."/>
            <person name="Grigoriev I.V."/>
            <person name="Nagy L.G."/>
            <person name="Hibbett D."/>
            <person name="Henrissat B."/>
            <person name="Matheny P.B."/>
            <person name="Labbe J."/>
            <person name="Martin F.M."/>
        </authorList>
    </citation>
    <scope>NUCLEOTIDE SEQUENCE</scope>
    <source>
        <strain evidence="1">HHB10654</strain>
    </source>
</reference>
<proteinExistence type="predicted"/>
<gene>
    <name evidence="1" type="ORF">BV25DRAFT_1814183</name>
</gene>
<evidence type="ECO:0000313" key="1">
    <source>
        <dbReference type="EMBL" id="KAI0056326.1"/>
    </source>
</evidence>
<sequence>MAPSLPLDKGGIISTVVEGILYGFSVFMFGVCLWVLLYRRSTRRVNHTMVVISSLLFIFSTMVSLMIVYVFFFHIVVDIQRLIQGLVDNRTFPMGGPSVWFEDVSQFTFVFKSAIFSFQTFTGDAVVIYRCYIVWQSIYVIILPFLMLLGVAVTAAGSVYACSRATLVQGGIFFENTDQWITSFYAATLSTNMLSTLLLAYRIWSIGRRATSRQSSATLTSVLCIVIDAGVLYSVTLLSALLAFVYKSNGQFVILDMITPIISIAFYMVIIRIGVSSVTSQCSNTSQFMANPPTDQSQGDEEYALRPLEVRITQFIESRNRDGQVVSDYLSPAGFGIPGKGAMV</sequence>
<reference evidence="1" key="1">
    <citation type="submission" date="2021-03" db="EMBL/GenBank/DDBJ databases">
        <authorList>
            <consortium name="DOE Joint Genome Institute"/>
            <person name="Ahrendt S."/>
            <person name="Looney B.P."/>
            <person name="Miyauchi S."/>
            <person name="Morin E."/>
            <person name="Drula E."/>
            <person name="Courty P.E."/>
            <person name="Chicoki N."/>
            <person name="Fauchery L."/>
            <person name="Kohler A."/>
            <person name="Kuo A."/>
            <person name="Labutti K."/>
            <person name="Pangilinan J."/>
            <person name="Lipzen A."/>
            <person name="Riley R."/>
            <person name="Andreopoulos W."/>
            <person name="He G."/>
            <person name="Johnson J."/>
            <person name="Barry K.W."/>
            <person name="Grigoriev I.V."/>
            <person name="Nagy L."/>
            <person name="Hibbett D."/>
            <person name="Henrissat B."/>
            <person name="Matheny P.B."/>
            <person name="Labbe J."/>
            <person name="Martin F."/>
        </authorList>
    </citation>
    <scope>NUCLEOTIDE SEQUENCE</scope>
    <source>
        <strain evidence="1">HHB10654</strain>
    </source>
</reference>
<comment type="caution">
    <text evidence="1">The sequence shown here is derived from an EMBL/GenBank/DDBJ whole genome shotgun (WGS) entry which is preliminary data.</text>
</comment>
<dbReference type="EMBL" id="MU277266">
    <property type="protein sequence ID" value="KAI0056326.1"/>
    <property type="molecule type" value="Genomic_DNA"/>
</dbReference>
<dbReference type="Proteomes" id="UP000814140">
    <property type="component" value="Unassembled WGS sequence"/>
</dbReference>
<name>A0ACB8SKM3_9AGAM</name>